<feature type="region of interest" description="Disordered" evidence="1">
    <location>
        <begin position="115"/>
        <end position="135"/>
    </location>
</feature>
<sequence length="135" mass="15950">MPEKQGGRHNRPNRFARVISDLYARIKQNREIEFQSKYPRPESIYIHNIGRVHHEGEKVQIPRHTEENYYQRGAARRDCPSTSGKVVAFDIRVYEDERGKNHFFWVARVACDRSSSEDPRDFCNASWEEQTPISN</sequence>
<dbReference type="Proteomes" id="UP000177026">
    <property type="component" value="Unassembled WGS sequence"/>
</dbReference>
<dbReference type="AlphaFoldDB" id="A0A1F7GJM8"/>
<comment type="caution">
    <text evidence="2">The sequence shown here is derived from an EMBL/GenBank/DDBJ whole genome shotgun (WGS) entry which is preliminary data.</text>
</comment>
<reference evidence="2 3" key="1">
    <citation type="journal article" date="2016" name="Nat. Commun.">
        <title>Thousands of microbial genomes shed light on interconnected biogeochemical processes in an aquifer system.</title>
        <authorList>
            <person name="Anantharaman K."/>
            <person name="Brown C.T."/>
            <person name="Hug L.A."/>
            <person name="Sharon I."/>
            <person name="Castelle C.J."/>
            <person name="Probst A.J."/>
            <person name="Thomas B.C."/>
            <person name="Singh A."/>
            <person name="Wilkins M.J."/>
            <person name="Karaoz U."/>
            <person name="Brodie E.L."/>
            <person name="Williams K.H."/>
            <person name="Hubbard S.S."/>
            <person name="Banfield J.F."/>
        </authorList>
    </citation>
    <scope>NUCLEOTIDE SEQUENCE [LARGE SCALE GENOMIC DNA]</scope>
</reference>
<evidence type="ECO:0000256" key="1">
    <source>
        <dbReference type="SAM" id="MobiDB-lite"/>
    </source>
</evidence>
<accession>A0A1F7GJM8</accession>
<name>A0A1F7GJM8_9BACT</name>
<dbReference type="EMBL" id="MFZI01000058">
    <property type="protein sequence ID" value="OGK19055.1"/>
    <property type="molecule type" value="Genomic_DNA"/>
</dbReference>
<protein>
    <submittedName>
        <fullName evidence="2">Uncharacterized protein</fullName>
    </submittedName>
</protein>
<evidence type="ECO:0000313" key="3">
    <source>
        <dbReference type="Proteomes" id="UP000177026"/>
    </source>
</evidence>
<proteinExistence type="predicted"/>
<evidence type="ECO:0000313" key="2">
    <source>
        <dbReference type="EMBL" id="OGK19055.1"/>
    </source>
</evidence>
<organism evidence="2 3">
    <name type="scientific">Candidatus Roizmanbacteria bacterium RIFCSPHIGHO2_01_FULL_39_8</name>
    <dbReference type="NCBI Taxonomy" id="1802033"/>
    <lineage>
        <taxon>Bacteria</taxon>
        <taxon>Candidatus Roizmaniibacteriota</taxon>
    </lineage>
</organism>
<gene>
    <name evidence="2" type="ORF">A2866_00420</name>
</gene>